<protein>
    <submittedName>
        <fullName evidence="1">Uncharacterized protein</fullName>
    </submittedName>
</protein>
<proteinExistence type="predicted"/>
<accession>Z9JJR3</accession>
<evidence type="ECO:0000313" key="2">
    <source>
        <dbReference type="Proteomes" id="UP000020406"/>
    </source>
</evidence>
<dbReference type="AlphaFoldDB" id="Z9JJR3"/>
<dbReference type="EMBL" id="JDSQ01000006">
    <property type="protein sequence ID" value="EWS78645.1"/>
    <property type="molecule type" value="Genomic_DNA"/>
</dbReference>
<organism evidence="1 2">
    <name type="scientific">Xylella taiwanensis</name>
    <dbReference type="NCBI Taxonomy" id="1444770"/>
    <lineage>
        <taxon>Bacteria</taxon>
        <taxon>Pseudomonadati</taxon>
        <taxon>Pseudomonadota</taxon>
        <taxon>Gammaproteobacteria</taxon>
        <taxon>Lysobacterales</taxon>
        <taxon>Lysobacteraceae</taxon>
        <taxon>Xylella</taxon>
    </lineage>
</organism>
<reference evidence="1 2" key="1">
    <citation type="journal article" date="2014" name="Genome Announc.">
        <title>Draft Genome Sequence of Xylella fastidiosa Pear Leaf Scorch Strain in Taiwan.</title>
        <authorList>
            <person name="Su C.C."/>
            <person name="Deng W.L."/>
            <person name="Jan F.J."/>
            <person name="Chang C.J."/>
            <person name="Huang H."/>
            <person name="Chen J."/>
        </authorList>
    </citation>
    <scope>NUCLEOTIDE SEQUENCE [LARGE SCALE GENOMIC DNA]</scope>
    <source>
        <strain evidence="1 2">PLS229</strain>
    </source>
</reference>
<evidence type="ECO:0000313" key="1">
    <source>
        <dbReference type="EMBL" id="EWS78645.1"/>
    </source>
</evidence>
<dbReference type="Proteomes" id="UP000020406">
    <property type="component" value="Unassembled WGS sequence"/>
</dbReference>
<gene>
    <name evidence="1" type="ORF">AF72_05070</name>
</gene>
<dbReference type="STRING" id="1444770.AF72_05070"/>
<name>Z9JJR3_9GAMM</name>
<comment type="caution">
    <text evidence="1">The sequence shown here is derived from an EMBL/GenBank/DDBJ whole genome shotgun (WGS) entry which is preliminary data.</text>
</comment>
<sequence>MDTRLRKVKRTDKDIVEARGGSGARVFNICKRHQALTV</sequence>
<dbReference type="PATRIC" id="fig|1444770.3.peg.1216"/>